<dbReference type="InterPro" id="IPR029016">
    <property type="entry name" value="GAF-like_dom_sf"/>
</dbReference>
<dbReference type="InterPro" id="IPR012074">
    <property type="entry name" value="GAF_ANTAR"/>
</dbReference>
<evidence type="ECO:0000256" key="2">
    <source>
        <dbReference type="ARBA" id="ARBA00023163"/>
    </source>
</evidence>
<organism evidence="4 5">
    <name type="scientific">Paenarthrobacter nitroguajacolicus</name>
    <name type="common">Arthrobacter nitroguajacolicus</name>
    <dbReference type="NCBI Taxonomy" id="211146"/>
    <lineage>
        <taxon>Bacteria</taxon>
        <taxon>Bacillati</taxon>
        <taxon>Actinomycetota</taxon>
        <taxon>Actinomycetes</taxon>
        <taxon>Micrococcales</taxon>
        <taxon>Micrococcaceae</taxon>
        <taxon>Paenarthrobacter</taxon>
    </lineage>
</organism>
<dbReference type="RefSeq" id="WP_144652665.1">
    <property type="nucleotide sequence ID" value="NZ_VNFK01000018.1"/>
</dbReference>
<dbReference type="PROSITE" id="PS50921">
    <property type="entry name" value="ANTAR"/>
    <property type="match status" value="1"/>
</dbReference>
<dbReference type="InterPro" id="IPR005561">
    <property type="entry name" value="ANTAR"/>
</dbReference>
<reference evidence="4 5" key="1">
    <citation type="submission" date="2019-07" db="EMBL/GenBank/DDBJ databases">
        <title>Diversity of Bacteria from Kongsfjorden, Arctic.</title>
        <authorList>
            <person name="Yu Y."/>
        </authorList>
    </citation>
    <scope>NUCLEOTIDE SEQUENCE [LARGE SCALE GENOMIC DNA]</scope>
    <source>
        <strain evidence="4 5">SM1928</strain>
    </source>
</reference>
<dbReference type="SMART" id="SM00065">
    <property type="entry name" value="GAF"/>
    <property type="match status" value="1"/>
</dbReference>
<evidence type="ECO:0000259" key="3">
    <source>
        <dbReference type="PROSITE" id="PS50921"/>
    </source>
</evidence>
<dbReference type="InterPro" id="IPR003018">
    <property type="entry name" value="GAF"/>
</dbReference>
<evidence type="ECO:0000256" key="1">
    <source>
        <dbReference type="ARBA" id="ARBA00023015"/>
    </source>
</evidence>
<dbReference type="EMBL" id="VNFK01000018">
    <property type="protein sequence ID" value="TVU59519.1"/>
    <property type="molecule type" value="Genomic_DNA"/>
</dbReference>
<protein>
    <submittedName>
        <fullName evidence="4">GAF and ANTAR domain-containing protein</fullName>
    </submittedName>
</protein>
<sequence length="241" mass="25823">MAQNNAVPTAEELQDLLLESPGFSEFLLGLTTISASLLGGDTPMLCAITVERDDGPATVASSTVSARVLDEKQYEFDDGPCLTALRTGQLVQIPDLHSDDRWAGYAEAISGAHVRSMLAVPIGTDNGSRAALNCYSTAAEAFDPDTLEAVQRHADSLSRILRLALRMHSADPYPAELRSVLDSRAVVDAAISLIMMQNRSSRESAMKLLHLAARNSDQGLHEIAKDMLTRTGDAEPESGNS</sequence>
<dbReference type="Pfam" id="PF13185">
    <property type="entry name" value="GAF_2"/>
    <property type="match status" value="1"/>
</dbReference>
<dbReference type="SMART" id="SM01012">
    <property type="entry name" value="ANTAR"/>
    <property type="match status" value="1"/>
</dbReference>
<dbReference type="Pfam" id="PF03861">
    <property type="entry name" value="ANTAR"/>
    <property type="match status" value="1"/>
</dbReference>
<dbReference type="AlphaFoldDB" id="A0A558GRK4"/>
<dbReference type="GO" id="GO:0003723">
    <property type="term" value="F:RNA binding"/>
    <property type="evidence" value="ECO:0007669"/>
    <property type="project" value="InterPro"/>
</dbReference>
<dbReference type="Gene3D" id="3.30.450.40">
    <property type="match status" value="1"/>
</dbReference>
<dbReference type="PIRSF" id="PIRSF036625">
    <property type="entry name" value="GAF_ANTAR"/>
    <property type="match status" value="1"/>
</dbReference>
<accession>A0A558GRK4</accession>
<dbReference type="Proteomes" id="UP000316500">
    <property type="component" value="Unassembled WGS sequence"/>
</dbReference>
<gene>
    <name evidence="4" type="ORF">FQP90_19170</name>
</gene>
<evidence type="ECO:0000313" key="4">
    <source>
        <dbReference type="EMBL" id="TVU59519.1"/>
    </source>
</evidence>
<comment type="caution">
    <text evidence="4">The sequence shown here is derived from an EMBL/GenBank/DDBJ whole genome shotgun (WGS) entry which is preliminary data.</text>
</comment>
<name>A0A558GRK4_PAENT</name>
<proteinExistence type="predicted"/>
<dbReference type="InterPro" id="IPR036388">
    <property type="entry name" value="WH-like_DNA-bd_sf"/>
</dbReference>
<dbReference type="Gene3D" id="1.10.10.10">
    <property type="entry name" value="Winged helix-like DNA-binding domain superfamily/Winged helix DNA-binding domain"/>
    <property type="match status" value="1"/>
</dbReference>
<keyword evidence="1" id="KW-0805">Transcription regulation</keyword>
<dbReference type="OrthoDB" id="3820533at2"/>
<feature type="domain" description="ANTAR" evidence="3">
    <location>
        <begin position="167"/>
        <end position="228"/>
    </location>
</feature>
<evidence type="ECO:0000313" key="5">
    <source>
        <dbReference type="Proteomes" id="UP000316500"/>
    </source>
</evidence>
<keyword evidence="2" id="KW-0804">Transcription</keyword>
<dbReference type="SUPFAM" id="SSF55781">
    <property type="entry name" value="GAF domain-like"/>
    <property type="match status" value="1"/>
</dbReference>